<dbReference type="Gene3D" id="3.90.25.10">
    <property type="entry name" value="UDP-galactose 4-epimerase, domain 1"/>
    <property type="match status" value="1"/>
</dbReference>
<dbReference type="AlphaFoldDB" id="A0A8J2V2G0"/>
<dbReference type="InterPro" id="IPR036291">
    <property type="entry name" value="NAD(P)-bd_dom_sf"/>
</dbReference>
<organism evidence="2 3">
    <name type="scientific">Aquisalinus flavus</name>
    <dbReference type="NCBI Taxonomy" id="1526572"/>
    <lineage>
        <taxon>Bacteria</taxon>
        <taxon>Pseudomonadati</taxon>
        <taxon>Pseudomonadota</taxon>
        <taxon>Alphaproteobacteria</taxon>
        <taxon>Parvularculales</taxon>
        <taxon>Parvularculaceae</taxon>
        <taxon>Aquisalinus</taxon>
    </lineage>
</organism>
<dbReference type="EMBL" id="BMGH01000001">
    <property type="protein sequence ID" value="GGD09532.1"/>
    <property type="molecule type" value="Genomic_DNA"/>
</dbReference>
<sequence>MAIPSNSRVLVTGAGGFTGTHLLHELRKLDCEIHATGRDTGAGVPATWHTLDLRDEAAVTALVKQVQPDYVFHLAAISFVAHDRPVEIYEVNVLGTENLLKALAQECPDLHKVLVASSANIYGNPATDPVSEETPLAPVNHYGCSKVSMEFIARTYADDVPMVMTRPFNYTGKGQSEKFLVPKMVKHFRERQPTIELGNTDIIRDISDVRDVVQDCLSLAASDSRGESFNLCRGEGVALKEIISILQDVTGHQIEIQVNPAFVRASDIKRLVGDRGKLDGAIGQRDRIAFEETLAWMLEG</sequence>
<proteinExistence type="predicted"/>
<keyword evidence="3" id="KW-1185">Reference proteome</keyword>
<evidence type="ECO:0000259" key="1">
    <source>
        <dbReference type="Pfam" id="PF16363"/>
    </source>
</evidence>
<dbReference type="PANTHER" id="PTHR43000">
    <property type="entry name" value="DTDP-D-GLUCOSE 4,6-DEHYDRATASE-RELATED"/>
    <property type="match status" value="1"/>
</dbReference>
<gene>
    <name evidence="2" type="primary">rmd</name>
    <name evidence="2" type="ORF">GCM10011342_18010</name>
</gene>
<dbReference type="Pfam" id="PF16363">
    <property type="entry name" value="GDP_Man_Dehyd"/>
    <property type="match status" value="1"/>
</dbReference>
<comment type="caution">
    <text evidence="2">The sequence shown here is derived from an EMBL/GenBank/DDBJ whole genome shotgun (WGS) entry which is preliminary data.</text>
</comment>
<reference evidence="2" key="2">
    <citation type="submission" date="2020-09" db="EMBL/GenBank/DDBJ databases">
        <authorList>
            <person name="Sun Q."/>
            <person name="Zhou Y."/>
        </authorList>
    </citation>
    <scope>NUCLEOTIDE SEQUENCE</scope>
    <source>
        <strain evidence="2">CGMCC 1.12921</strain>
    </source>
</reference>
<dbReference type="RefSeq" id="WP_188158737.1">
    <property type="nucleotide sequence ID" value="NZ_BMGH01000001.1"/>
</dbReference>
<dbReference type="SUPFAM" id="SSF51735">
    <property type="entry name" value="NAD(P)-binding Rossmann-fold domains"/>
    <property type="match status" value="1"/>
</dbReference>
<protein>
    <submittedName>
        <fullName evidence="2">UDP-glucose 4-epimerase</fullName>
    </submittedName>
</protein>
<dbReference type="Proteomes" id="UP000613582">
    <property type="component" value="Unassembled WGS sequence"/>
</dbReference>
<dbReference type="InterPro" id="IPR016040">
    <property type="entry name" value="NAD(P)-bd_dom"/>
</dbReference>
<reference evidence="2" key="1">
    <citation type="journal article" date="2014" name="Int. J. Syst. Evol. Microbiol.">
        <title>Complete genome sequence of Corynebacterium casei LMG S-19264T (=DSM 44701T), isolated from a smear-ripened cheese.</title>
        <authorList>
            <consortium name="US DOE Joint Genome Institute (JGI-PGF)"/>
            <person name="Walter F."/>
            <person name="Albersmeier A."/>
            <person name="Kalinowski J."/>
            <person name="Ruckert C."/>
        </authorList>
    </citation>
    <scope>NUCLEOTIDE SEQUENCE</scope>
    <source>
        <strain evidence="2">CGMCC 1.12921</strain>
    </source>
</reference>
<name>A0A8J2V2G0_9PROT</name>
<dbReference type="Gene3D" id="3.40.50.720">
    <property type="entry name" value="NAD(P)-binding Rossmann-like Domain"/>
    <property type="match status" value="1"/>
</dbReference>
<evidence type="ECO:0000313" key="2">
    <source>
        <dbReference type="EMBL" id="GGD09532.1"/>
    </source>
</evidence>
<evidence type="ECO:0000313" key="3">
    <source>
        <dbReference type="Proteomes" id="UP000613582"/>
    </source>
</evidence>
<accession>A0A8J2V2G0</accession>
<feature type="domain" description="NAD(P)-binding" evidence="1">
    <location>
        <begin position="10"/>
        <end position="295"/>
    </location>
</feature>